<accession>A0A4Q7DIU3</accession>
<evidence type="ECO:0000313" key="6">
    <source>
        <dbReference type="EMBL" id="RZI46218.1"/>
    </source>
</evidence>
<proteinExistence type="predicted"/>
<feature type="transmembrane region" description="Helical" evidence="4">
    <location>
        <begin position="12"/>
        <end position="31"/>
    </location>
</feature>
<evidence type="ECO:0000259" key="5">
    <source>
        <dbReference type="SMART" id="SM00563"/>
    </source>
</evidence>
<dbReference type="SUPFAM" id="SSF69593">
    <property type="entry name" value="Glycerol-3-phosphate (1)-acyltransferase"/>
    <property type="match status" value="1"/>
</dbReference>
<dbReference type="Pfam" id="PF01553">
    <property type="entry name" value="Acyltransferase"/>
    <property type="match status" value="1"/>
</dbReference>
<keyword evidence="3 6" id="KW-0012">Acyltransferase</keyword>
<evidence type="ECO:0000313" key="7">
    <source>
        <dbReference type="Proteomes" id="UP000293550"/>
    </source>
</evidence>
<dbReference type="InterPro" id="IPR002123">
    <property type="entry name" value="Plipid/glycerol_acylTrfase"/>
</dbReference>
<comment type="pathway">
    <text evidence="1">Lipid metabolism.</text>
</comment>
<dbReference type="GO" id="GO:0006654">
    <property type="term" value="P:phosphatidic acid biosynthetic process"/>
    <property type="evidence" value="ECO:0007669"/>
    <property type="project" value="TreeGrafter"/>
</dbReference>
<reference evidence="6 7" key="1">
    <citation type="submission" date="2018-10" db="EMBL/GenBank/DDBJ databases">
        <title>An updated phylogeny of the Alphaproteobacteria reveals that the parasitic Rickettsiales and Holosporales have independent origins.</title>
        <authorList>
            <person name="Munoz-Gomez S.A."/>
            <person name="Hess S."/>
            <person name="Burger G."/>
            <person name="Lang B.F."/>
            <person name="Susko E."/>
            <person name="Slamovits C.H."/>
            <person name="Roger A.J."/>
        </authorList>
    </citation>
    <scope>NUCLEOTIDE SEQUENCE [LARGE SCALE GENOMIC DNA]</scope>
    <source>
        <strain evidence="6">HOLO01</strain>
    </source>
</reference>
<dbReference type="PANTHER" id="PTHR10434">
    <property type="entry name" value="1-ACYL-SN-GLYCEROL-3-PHOSPHATE ACYLTRANSFERASE"/>
    <property type="match status" value="1"/>
</dbReference>
<feature type="domain" description="Phospholipid/glycerol acyltransferase" evidence="5">
    <location>
        <begin position="76"/>
        <end position="190"/>
    </location>
</feature>
<dbReference type="AlphaFoldDB" id="A0A4Q7DIU3"/>
<evidence type="ECO:0000256" key="1">
    <source>
        <dbReference type="ARBA" id="ARBA00005189"/>
    </source>
</evidence>
<dbReference type="CDD" id="cd07989">
    <property type="entry name" value="LPLAT_AGPAT-like"/>
    <property type="match status" value="1"/>
</dbReference>
<keyword evidence="2 6" id="KW-0808">Transferase</keyword>
<dbReference type="OrthoDB" id="5290997at2"/>
<organism evidence="6 7">
    <name type="scientific">Candidatus Finniella inopinata</name>
    <dbReference type="NCBI Taxonomy" id="1696036"/>
    <lineage>
        <taxon>Bacteria</taxon>
        <taxon>Pseudomonadati</taxon>
        <taxon>Pseudomonadota</taxon>
        <taxon>Alphaproteobacteria</taxon>
        <taxon>Holosporales</taxon>
        <taxon>Candidatus Paracaedibacteraceae</taxon>
        <taxon>Candidatus Finniella</taxon>
    </lineage>
</organism>
<protein>
    <submittedName>
        <fullName evidence="6">1-acyl-sn-glycerol-3-phosphate acyltransferase</fullName>
    </submittedName>
</protein>
<comment type="caution">
    <text evidence="6">The sequence shown here is derived from an EMBL/GenBank/DDBJ whole genome shotgun (WGS) entry which is preliminary data.</text>
</comment>
<keyword evidence="4" id="KW-0812">Transmembrane</keyword>
<dbReference type="GO" id="GO:0003841">
    <property type="term" value="F:1-acylglycerol-3-phosphate O-acyltransferase activity"/>
    <property type="evidence" value="ECO:0007669"/>
    <property type="project" value="TreeGrafter"/>
</dbReference>
<dbReference type="SMART" id="SM00563">
    <property type="entry name" value="PlsC"/>
    <property type="match status" value="1"/>
</dbReference>
<gene>
    <name evidence="6" type="ORF">EQU50_04590</name>
</gene>
<name>A0A4Q7DIU3_9PROT</name>
<sequence length="238" mass="26657">MQRLRSLCFDAALYGCSIIYLSLCLPFLFINPRRFGVKILKGQMELLLFLVKNIVGLTHQVKGAEHLQAALKLGPCLVACKHQSAWETIALGTFFDSFTIVLKSELRKVPLFGLYLKKSNMIFIDRQAGRQSIKTLLTQARQAVQQNQSILIFPEGTRTSPGVPGTYQPGVGLLYSDLNIPVLPVALNSGLLWGRRSWIKRSGQVTIEFLPPILPGLKREEFMARLKNDIESACEKLI</sequence>
<keyword evidence="4" id="KW-1133">Transmembrane helix</keyword>
<evidence type="ECO:0000256" key="4">
    <source>
        <dbReference type="SAM" id="Phobius"/>
    </source>
</evidence>
<keyword evidence="7" id="KW-1185">Reference proteome</keyword>
<evidence type="ECO:0000256" key="3">
    <source>
        <dbReference type="ARBA" id="ARBA00023315"/>
    </source>
</evidence>
<dbReference type="Proteomes" id="UP000293550">
    <property type="component" value="Unassembled WGS sequence"/>
</dbReference>
<dbReference type="PANTHER" id="PTHR10434:SF40">
    <property type="entry name" value="1-ACYL-SN-GLYCEROL-3-PHOSPHATE ACYLTRANSFERASE"/>
    <property type="match status" value="1"/>
</dbReference>
<evidence type="ECO:0000256" key="2">
    <source>
        <dbReference type="ARBA" id="ARBA00022679"/>
    </source>
</evidence>
<keyword evidence="4" id="KW-0472">Membrane</keyword>
<dbReference type="EMBL" id="SCFB01000005">
    <property type="protein sequence ID" value="RZI46218.1"/>
    <property type="molecule type" value="Genomic_DNA"/>
</dbReference>